<evidence type="ECO:0000256" key="5">
    <source>
        <dbReference type="SAM" id="Phobius"/>
    </source>
</evidence>
<dbReference type="InterPro" id="IPR029052">
    <property type="entry name" value="Metallo-depent_PP-like"/>
</dbReference>
<evidence type="ECO:0000256" key="4">
    <source>
        <dbReference type="ARBA" id="ARBA00025742"/>
    </source>
</evidence>
<evidence type="ECO:0000313" key="8">
    <source>
        <dbReference type="Proteomes" id="UP000474159"/>
    </source>
</evidence>
<dbReference type="GO" id="GO:0016787">
    <property type="term" value="F:hydrolase activity"/>
    <property type="evidence" value="ECO:0007669"/>
    <property type="project" value="UniProtKB-KW"/>
</dbReference>
<keyword evidence="5" id="KW-0812">Transmembrane</keyword>
<feature type="transmembrane region" description="Helical" evidence="5">
    <location>
        <begin position="87"/>
        <end position="114"/>
    </location>
</feature>
<dbReference type="SUPFAM" id="SSF56300">
    <property type="entry name" value="Metallo-dependent phosphatases"/>
    <property type="match status" value="1"/>
</dbReference>
<dbReference type="OrthoDB" id="7235496at2"/>
<keyword evidence="3" id="KW-0408">Iron</keyword>
<gene>
    <name evidence="7" type="ORF">F6X53_01985</name>
</gene>
<reference evidence="7 8" key="1">
    <citation type="submission" date="2019-09" db="EMBL/GenBank/DDBJ databases">
        <title>YIM 48816 draft genome.</title>
        <authorList>
            <person name="Jiang L."/>
        </authorList>
    </citation>
    <scope>NUCLEOTIDE SEQUENCE [LARGE SCALE GENOMIC DNA]</scope>
    <source>
        <strain evidence="7 8">YIM 48816</strain>
    </source>
</reference>
<feature type="transmembrane region" description="Helical" evidence="5">
    <location>
        <begin position="240"/>
        <end position="262"/>
    </location>
</feature>
<dbReference type="Pfam" id="PF00149">
    <property type="entry name" value="Metallophos"/>
    <property type="match status" value="1"/>
</dbReference>
<dbReference type="InterPro" id="IPR004843">
    <property type="entry name" value="Calcineurin-like_PHP"/>
</dbReference>
<feature type="transmembrane region" description="Helical" evidence="5">
    <location>
        <begin position="196"/>
        <end position="220"/>
    </location>
</feature>
<dbReference type="PANTHER" id="PTHR42988">
    <property type="entry name" value="PHOSPHOHYDROLASE"/>
    <property type="match status" value="1"/>
</dbReference>
<evidence type="ECO:0000256" key="3">
    <source>
        <dbReference type="ARBA" id="ARBA00023004"/>
    </source>
</evidence>
<keyword evidence="5" id="KW-0472">Membrane</keyword>
<keyword evidence="8" id="KW-1185">Reference proteome</keyword>
<keyword evidence="5" id="KW-1133">Transmembrane helix</keyword>
<comment type="caution">
    <text evidence="7">The sequence shown here is derived from an EMBL/GenBank/DDBJ whole genome shotgun (WGS) entry which is preliminary data.</text>
</comment>
<keyword evidence="1" id="KW-0479">Metal-binding</keyword>
<evidence type="ECO:0000256" key="1">
    <source>
        <dbReference type="ARBA" id="ARBA00022723"/>
    </source>
</evidence>
<evidence type="ECO:0000256" key="2">
    <source>
        <dbReference type="ARBA" id="ARBA00022801"/>
    </source>
</evidence>
<protein>
    <submittedName>
        <fullName evidence="7">Metallophosphoesterase</fullName>
    </submittedName>
</protein>
<feature type="transmembrane region" description="Helical" evidence="5">
    <location>
        <begin position="120"/>
        <end position="142"/>
    </location>
</feature>
<feature type="domain" description="Calcineurin-like phosphoesterase" evidence="6">
    <location>
        <begin position="286"/>
        <end position="427"/>
    </location>
</feature>
<name>A0A6L3T8U5_9HYPH</name>
<accession>A0A6L3T8U5</accession>
<proteinExistence type="inferred from homology"/>
<keyword evidence="2" id="KW-0378">Hydrolase</keyword>
<evidence type="ECO:0000259" key="6">
    <source>
        <dbReference type="Pfam" id="PF00149"/>
    </source>
</evidence>
<dbReference type="InterPro" id="IPR050884">
    <property type="entry name" value="CNP_phosphodiesterase-III"/>
</dbReference>
<organism evidence="7 8">
    <name type="scientific">Methylobacterium soli</name>
    <dbReference type="NCBI Taxonomy" id="553447"/>
    <lineage>
        <taxon>Bacteria</taxon>
        <taxon>Pseudomonadati</taxon>
        <taxon>Pseudomonadota</taxon>
        <taxon>Alphaproteobacteria</taxon>
        <taxon>Hyphomicrobiales</taxon>
        <taxon>Methylobacteriaceae</taxon>
        <taxon>Methylobacterium</taxon>
    </lineage>
</organism>
<dbReference type="Gene3D" id="3.60.21.10">
    <property type="match status" value="2"/>
</dbReference>
<dbReference type="AlphaFoldDB" id="A0A6L3T8U5"/>
<comment type="similarity">
    <text evidence="4">Belongs to the cyclic nucleotide phosphodiesterase class-III family.</text>
</comment>
<dbReference type="EMBL" id="VZZK01000001">
    <property type="protein sequence ID" value="KAB1081887.1"/>
    <property type="molecule type" value="Genomic_DNA"/>
</dbReference>
<dbReference type="PANTHER" id="PTHR42988:SF2">
    <property type="entry name" value="CYCLIC NUCLEOTIDE PHOSPHODIESTERASE CBUA0032-RELATED"/>
    <property type="match status" value="1"/>
</dbReference>
<sequence>MGRALFRRTGLHFGGGRPSIASPRQPPFVKDAFRHRSCASWNSLRGRSVTIIDPRLGDTEDDRSSTKRHSMLSLAGNLLAEVSLPKLIVACLLLIVLPGLMLGAAPLIASIWIMGVSAKLSAVLSGTWPVLLLSGFAVVGWFGGRPLFRLAESSFWSLNALVVQPGYALARETFRHLVEGLLPAGASRATVASIRAALAAAAGLVMGAIGLSVASLAWPATRWSAGLADLVTPHQLVSPSIANAVVIIAVYFGLAGLLWGVADAVTPQPRDLASFHRSGMNARRWRVAHLSDLHVVGERYGFRIESGRAGVQGNERLRGVLARLDAIHAARPLDAVIVTGDLTDAGRSSEWAELFDALAPYPALSRLIVALPGNHDVNVIDRANPARFELPTSPKKRLRQLRTLSALEALQGSRVLTVDREAGRMGASLSEALRPHIEAIRTFADCGRPRRPLALAKLWRGLFPMIRPPASADGLGIIALNSNAETHFSFTNALGIVSAEEIGALEIAVRQYPDAAWIVALHHHPVEYPKPAKALSERIGTALVNGSWFVRKLQRMADHVVVMHGHRHVDWIGECGGLLIVSAPSPVMESVEGSDSYFYIHTLEADPDHRLRLLEPERVELRGRGSVEC</sequence>
<evidence type="ECO:0000313" key="7">
    <source>
        <dbReference type="EMBL" id="KAB1081887.1"/>
    </source>
</evidence>
<dbReference type="GO" id="GO:0046872">
    <property type="term" value="F:metal ion binding"/>
    <property type="evidence" value="ECO:0007669"/>
    <property type="project" value="UniProtKB-KW"/>
</dbReference>
<dbReference type="Proteomes" id="UP000474159">
    <property type="component" value="Unassembled WGS sequence"/>
</dbReference>